<sequence length="117" mass="13481">MDSIYFTAYNNCDMQTQESLFSDSIEFYHDKGGLSTSKKDILDAIKKNICGKVTRELIKGSIEVYPINGFGAVEMGLHRFHNNREPESNQPKEGSKFIIIWHNKNSKWEITRVISLH</sequence>
<dbReference type="Pfam" id="PF14534">
    <property type="entry name" value="DUF4440"/>
    <property type="match status" value="1"/>
</dbReference>
<proteinExistence type="predicted"/>
<evidence type="ECO:0000313" key="2">
    <source>
        <dbReference type="EMBL" id="OIR08317.1"/>
    </source>
</evidence>
<dbReference type="EMBL" id="MLJW01000032">
    <property type="protein sequence ID" value="OIR08317.1"/>
    <property type="molecule type" value="Genomic_DNA"/>
</dbReference>
<accession>A0A1J5SWB6</accession>
<feature type="domain" description="DUF4440" evidence="1">
    <location>
        <begin position="3"/>
        <end position="110"/>
    </location>
</feature>
<dbReference type="AlphaFoldDB" id="A0A1J5SWB6"/>
<dbReference type="SUPFAM" id="SSF54427">
    <property type="entry name" value="NTF2-like"/>
    <property type="match status" value="1"/>
</dbReference>
<name>A0A1J5SWB6_9ZZZZ</name>
<protein>
    <recommendedName>
        <fullName evidence="1">DUF4440 domain-containing protein</fullName>
    </recommendedName>
</protein>
<reference evidence="2" key="1">
    <citation type="submission" date="2016-10" db="EMBL/GenBank/DDBJ databases">
        <title>Sequence of Gallionella enrichment culture.</title>
        <authorList>
            <person name="Poehlein A."/>
            <person name="Muehling M."/>
            <person name="Daniel R."/>
        </authorList>
    </citation>
    <scope>NUCLEOTIDE SEQUENCE</scope>
</reference>
<comment type="caution">
    <text evidence="2">The sequence shown here is derived from an EMBL/GenBank/DDBJ whole genome shotgun (WGS) entry which is preliminary data.</text>
</comment>
<dbReference type="Gene3D" id="3.10.450.50">
    <property type="match status" value="1"/>
</dbReference>
<evidence type="ECO:0000259" key="1">
    <source>
        <dbReference type="Pfam" id="PF14534"/>
    </source>
</evidence>
<dbReference type="InterPro" id="IPR032710">
    <property type="entry name" value="NTF2-like_dom_sf"/>
</dbReference>
<dbReference type="InterPro" id="IPR027843">
    <property type="entry name" value="DUF4440"/>
</dbReference>
<gene>
    <name evidence="2" type="ORF">GALL_94850</name>
</gene>
<organism evidence="2">
    <name type="scientific">mine drainage metagenome</name>
    <dbReference type="NCBI Taxonomy" id="410659"/>
    <lineage>
        <taxon>unclassified sequences</taxon>
        <taxon>metagenomes</taxon>
        <taxon>ecological metagenomes</taxon>
    </lineage>
</organism>